<sequence>MALYKPLAPRYFRALPAAVLRAGLRKGTKDRQSRRPCCLLPAFLRLVALYHSPSLLSHSAP</sequence>
<dbReference type="EMBL" id="BK015199">
    <property type="protein sequence ID" value="DAD95714.1"/>
    <property type="molecule type" value="Genomic_DNA"/>
</dbReference>
<name>A0A8S5NN66_9CAUD</name>
<evidence type="ECO:0000313" key="1">
    <source>
        <dbReference type="EMBL" id="DAD95714.1"/>
    </source>
</evidence>
<accession>A0A8S5NN66</accession>
<organism evidence="1">
    <name type="scientific">Myoviridae sp. ctkOm7</name>
    <dbReference type="NCBI Taxonomy" id="2826690"/>
    <lineage>
        <taxon>Viruses</taxon>
        <taxon>Duplodnaviria</taxon>
        <taxon>Heunggongvirae</taxon>
        <taxon>Uroviricota</taxon>
        <taxon>Caudoviricetes</taxon>
    </lineage>
</organism>
<protein>
    <submittedName>
        <fullName evidence="1">Uncharacterized protein</fullName>
    </submittedName>
</protein>
<proteinExistence type="predicted"/>
<reference evidence="1" key="1">
    <citation type="journal article" date="2021" name="Proc. Natl. Acad. Sci. U.S.A.">
        <title>A Catalog of Tens of Thousands of Viruses from Human Metagenomes Reveals Hidden Associations with Chronic Diseases.</title>
        <authorList>
            <person name="Tisza M.J."/>
            <person name="Buck C.B."/>
        </authorList>
    </citation>
    <scope>NUCLEOTIDE SEQUENCE</scope>
    <source>
        <strain evidence="1">CtkOm7</strain>
    </source>
</reference>